<evidence type="ECO:0000313" key="2">
    <source>
        <dbReference type="Proteomes" id="UP001055125"/>
    </source>
</evidence>
<gene>
    <name evidence="1" type="ORF">OCOJLMKI_1467</name>
</gene>
<proteinExistence type="predicted"/>
<organism evidence="1 2">
    <name type="scientific">Methylobacterium iners</name>
    <dbReference type="NCBI Taxonomy" id="418707"/>
    <lineage>
        <taxon>Bacteria</taxon>
        <taxon>Pseudomonadati</taxon>
        <taxon>Pseudomonadota</taxon>
        <taxon>Alphaproteobacteria</taxon>
        <taxon>Hyphomicrobiales</taxon>
        <taxon>Methylobacteriaceae</taxon>
        <taxon>Methylobacterium</taxon>
    </lineage>
</organism>
<dbReference type="RefSeq" id="WP_373874746.1">
    <property type="nucleotide sequence ID" value="NZ_BPQP01000020.1"/>
</dbReference>
<accession>A0ABQ4RTY5</accession>
<reference evidence="1" key="1">
    <citation type="journal article" date="2021" name="Front. Microbiol.">
        <title>Comprehensive Comparative Genomics and Phenotyping of Methylobacterium Species.</title>
        <authorList>
            <person name="Alessa O."/>
            <person name="Ogura Y."/>
            <person name="Fujitani Y."/>
            <person name="Takami H."/>
            <person name="Hayashi T."/>
            <person name="Sahin N."/>
            <person name="Tani A."/>
        </authorList>
    </citation>
    <scope>NUCLEOTIDE SEQUENCE</scope>
    <source>
        <strain evidence="1">DSM 19015</strain>
    </source>
</reference>
<protein>
    <submittedName>
        <fullName evidence="1">Uncharacterized protein</fullName>
    </submittedName>
</protein>
<evidence type="ECO:0000313" key="1">
    <source>
        <dbReference type="EMBL" id="GJD94265.1"/>
    </source>
</evidence>
<reference evidence="1" key="2">
    <citation type="submission" date="2021-08" db="EMBL/GenBank/DDBJ databases">
        <authorList>
            <person name="Tani A."/>
            <person name="Ola A."/>
            <person name="Ogura Y."/>
            <person name="Katsura K."/>
            <person name="Hayashi T."/>
        </authorList>
    </citation>
    <scope>NUCLEOTIDE SEQUENCE</scope>
    <source>
        <strain evidence="1">DSM 19015</strain>
    </source>
</reference>
<name>A0ABQ4RTY5_9HYPH</name>
<dbReference type="EMBL" id="BPQP01000020">
    <property type="protein sequence ID" value="GJD94265.1"/>
    <property type="molecule type" value="Genomic_DNA"/>
</dbReference>
<dbReference type="Proteomes" id="UP001055125">
    <property type="component" value="Unassembled WGS sequence"/>
</dbReference>
<keyword evidence="2" id="KW-1185">Reference proteome</keyword>
<comment type="caution">
    <text evidence="1">The sequence shown here is derived from an EMBL/GenBank/DDBJ whole genome shotgun (WGS) entry which is preliminary data.</text>
</comment>
<sequence>MLDGNRLKLAFANRTMPAYAVEEYAEVDLWGVVRFNMRWHVARGARDKFARG</sequence>